<dbReference type="Proteomes" id="UP000003994">
    <property type="component" value="Unassembled WGS sequence"/>
</dbReference>
<dbReference type="AlphaFoldDB" id="K0ZKH1"/>
<keyword evidence="2" id="KW-1185">Reference proteome</keyword>
<organism evidence="1 2">
    <name type="scientific">Schaalia turicensis ACS-279-V-Col4</name>
    <dbReference type="NCBI Taxonomy" id="883077"/>
    <lineage>
        <taxon>Bacteria</taxon>
        <taxon>Bacillati</taxon>
        <taxon>Actinomycetota</taxon>
        <taxon>Actinomycetes</taxon>
        <taxon>Actinomycetales</taxon>
        <taxon>Actinomycetaceae</taxon>
        <taxon>Schaalia</taxon>
    </lineage>
</organism>
<dbReference type="STRING" id="883077.HMPREF9241_00206"/>
<evidence type="ECO:0000313" key="2">
    <source>
        <dbReference type="Proteomes" id="UP000003994"/>
    </source>
</evidence>
<dbReference type="EMBL" id="AGWQ01000002">
    <property type="protein sequence ID" value="EJZ88345.1"/>
    <property type="molecule type" value="Genomic_DNA"/>
</dbReference>
<gene>
    <name evidence="1" type="ORF">HMPREF9241_00206</name>
</gene>
<reference evidence="1 2" key="1">
    <citation type="submission" date="2012-07" db="EMBL/GenBank/DDBJ databases">
        <title>The Genome Sequence of Actinomyces turicensis ACS-279-V-COL4.</title>
        <authorList>
            <consortium name="The Broad Institute Genome Sequencing Platform"/>
            <person name="Earl A."/>
            <person name="Ward D."/>
            <person name="Feldgarden M."/>
            <person name="Gevers D."/>
            <person name="Saerens B."/>
            <person name="Vaneechoutte M."/>
            <person name="Walker B."/>
            <person name="Young S.K."/>
            <person name="Zeng Q."/>
            <person name="Gargeya S."/>
            <person name="Fitzgerald M."/>
            <person name="Haas B."/>
            <person name="Abouelleil A."/>
            <person name="Alvarado L."/>
            <person name="Arachchi H.M."/>
            <person name="Berlin A."/>
            <person name="Chapman S.B."/>
            <person name="Goldberg J."/>
            <person name="Griggs A."/>
            <person name="Gujja S."/>
            <person name="Hansen M."/>
            <person name="Howarth C."/>
            <person name="Imamovic A."/>
            <person name="Larimer J."/>
            <person name="McCowen C."/>
            <person name="Montmayeur A."/>
            <person name="Murphy C."/>
            <person name="Neiman D."/>
            <person name="Pearson M."/>
            <person name="Priest M."/>
            <person name="Roberts A."/>
            <person name="Saif S."/>
            <person name="Shea T."/>
            <person name="Sisk P."/>
            <person name="Sykes S."/>
            <person name="Wortman J."/>
            <person name="Nusbaum C."/>
            <person name="Birren B."/>
        </authorList>
    </citation>
    <scope>NUCLEOTIDE SEQUENCE [LARGE SCALE GENOMIC DNA]</scope>
    <source>
        <strain evidence="1 2">ACS-279-V-Col4</strain>
    </source>
</reference>
<sequence length="32" mass="3434">MHVWNQNSALVDLSDLEGRVCYGGLDLGANEG</sequence>
<comment type="caution">
    <text evidence="1">The sequence shown here is derived from an EMBL/GenBank/DDBJ whole genome shotgun (WGS) entry which is preliminary data.</text>
</comment>
<accession>K0ZKH1</accession>
<dbReference type="HOGENOM" id="CLU_3387661_0_0_11"/>
<protein>
    <submittedName>
        <fullName evidence="1">Uncharacterized protein</fullName>
    </submittedName>
</protein>
<name>K0ZKH1_9ACTO</name>
<evidence type="ECO:0000313" key="1">
    <source>
        <dbReference type="EMBL" id="EJZ88345.1"/>
    </source>
</evidence>
<proteinExistence type="predicted"/>